<evidence type="ECO:0000259" key="15">
    <source>
        <dbReference type="PROSITE" id="PS50880"/>
    </source>
</evidence>
<feature type="region of interest" description="Disordered" evidence="14">
    <location>
        <begin position="424"/>
        <end position="467"/>
    </location>
</feature>
<evidence type="ECO:0000256" key="14">
    <source>
        <dbReference type="SAM" id="MobiDB-lite"/>
    </source>
</evidence>
<dbReference type="InterPro" id="IPR002694">
    <property type="entry name" value="Znf_CHC2"/>
</dbReference>
<keyword evidence="3 12" id="KW-0808">Transferase</keyword>
<protein>
    <recommendedName>
        <fullName evidence="12 13">DNA primase</fullName>
        <ecNumber evidence="12">2.7.7.101</ecNumber>
    </recommendedName>
</protein>
<keyword evidence="1 12" id="KW-0240">DNA-directed RNA polymerase</keyword>
<keyword evidence="8 13" id="KW-0862">Zinc</keyword>
<evidence type="ECO:0000256" key="1">
    <source>
        <dbReference type="ARBA" id="ARBA00022478"/>
    </source>
</evidence>
<dbReference type="Proteomes" id="UP000254343">
    <property type="component" value="Unassembled WGS sequence"/>
</dbReference>
<organism evidence="16 17">
    <name type="scientific">Afipia felis</name>
    <name type="common">Cat scratch disease bacillus</name>
    <dbReference type="NCBI Taxonomy" id="1035"/>
    <lineage>
        <taxon>Bacteria</taxon>
        <taxon>Pseudomonadati</taxon>
        <taxon>Pseudomonadota</taxon>
        <taxon>Alphaproteobacteria</taxon>
        <taxon>Hyphomicrobiales</taxon>
        <taxon>Nitrobacteraceae</taxon>
        <taxon>Afipia</taxon>
    </lineage>
</organism>
<dbReference type="AlphaFoldDB" id="A0A380W508"/>
<keyword evidence="7" id="KW-0863">Zinc-finger</keyword>
<comment type="caution">
    <text evidence="12">Lacks conserved residue(s) required for the propagation of feature annotation.</text>
</comment>
<dbReference type="EMBL" id="UIGB01000001">
    <property type="protein sequence ID" value="SUU83990.1"/>
    <property type="molecule type" value="Genomic_DNA"/>
</dbReference>
<dbReference type="SUPFAM" id="SSF57783">
    <property type="entry name" value="Zinc beta-ribbon"/>
    <property type="match status" value="1"/>
</dbReference>
<keyword evidence="5 12" id="KW-0235">DNA replication</keyword>
<dbReference type="CDD" id="cd03364">
    <property type="entry name" value="TOPRIM_DnaG_primases"/>
    <property type="match status" value="1"/>
</dbReference>
<dbReference type="Pfam" id="PF01807">
    <property type="entry name" value="Zn_ribbon_DnaG"/>
    <property type="match status" value="1"/>
</dbReference>
<evidence type="ECO:0000256" key="9">
    <source>
        <dbReference type="ARBA" id="ARBA00022842"/>
    </source>
</evidence>
<dbReference type="Gene3D" id="3.90.580.10">
    <property type="entry name" value="Zinc finger, CHC2-type domain"/>
    <property type="match status" value="1"/>
</dbReference>
<keyword evidence="4 12" id="KW-0548">Nucleotidyltransferase</keyword>
<keyword evidence="11 12" id="KW-0804">Transcription</keyword>
<evidence type="ECO:0000256" key="10">
    <source>
        <dbReference type="ARBA" id="ARBA00023125"/>
    </source>
</evidence>
<evidence type="ECO:0000256" key="6">
    <source>
        <dbReference type="ARBA" id="ARBA00022723"/>
    </source>
</evidence>
<dbReference type="SUPFAM" id="SSF56731">
    <property type="entry name" value="DNA primase core"/>
    <property type="match status" value="1"/>
</dbReference>
<dbReference type="Gene3D" id="3.90.980.10">
    <property type="entry name" value="DNA primase, catalytic core, N-terminal domain"/>
    <property type="match status" value="1"/>
</dbReference>
<feature type="compositionally biased region" description="Gly residues" evidence="14">
    <location>
        <begin position="448"/>
        <end position="458"/>
    </location>
</feature>
<proteinExistence type="inferred from homology"/>
<evidence type="ECO:0000256" key="8">
    <source>
        <dbReference type="ARBA" id="ARBA00022833"/>
    </source>
</evidence>
<keyword evidence="9" id="KW-0460">Magnesium</keyword>
<keyword evidence="2 12" id="KW-0639">Primosome</keyword>
<comment type="similarity">
    <text evidence="12 13">Belongs to the DnaG primase family.</text>
</comment>
<dbReference type="GO" id="GO:0006269">
    <property type="term" value="P:DNA replication, synthesis of primer"/>
    <property type="evidence" value="ECO:0007669"/>
    <property type="project" value="UniProtKB-UniRule"/>
</dbReference>
<reference evidence="16 17" key="1">
    <citation type="submission" date="2018-06" db="EMBL/GenBank/DDBJ databases">
        <authorList>
            <consortium name="Pathogen Informatics"/>
            <person name="Doyle S."/>
        </authorList>
    </citation>
    <scope>NUCLEOTIDE SEQUENCE [LARGE SCALE GENOMIC DNA]</scope>
    <source>
        <strain evidence="16 17">NCTC12722</strain>
    </source>
</reference>
<keyword evidence="10 12" id="KW-0238">DNA-binding</keyword>
<dbReference type="GO" id="GO:0003677">
    <property type="term" value="F:DNA binding"/>
    <property type="evidence" value="ECO:0007669"/>
    <property type="project" value="UniProtKB-KW"/>
</dbReference>
<dbReference type="GO" id="GO:0000428">
    <property type="term" value="C:DNA-directed RNA polymerase complex"/>
    <property type="evidence" value="ECO:0007669"/>
    <property type="project" value="UniProtKB-KW"/>
</dbReference>
<dbReference type="OrthoDB" id="9803773at2"/>
<dbReference type="NCBIfam" id="TIGR01391">
    <property type="entry name" value="dnaG"/>
    <property type="match status" value="1"/>
</dbReference>
<evidence type="ECO:0000256" key="4">
    <source>
        <dbReference type="ARBA" id="ARBA00022695"/>
    </source>
</evidence>
<dbReference type="PROSITE" id="PS50880">
    <property type="entry name" value="TOPRIM"/>
    <property type="match status" value="1"/>
</dbReference>
<dbReference type="InterPro" id="IPR006295">
    <property type="entry name" value="DNA_primase_DnaG"/>
</dbReference>
<dbReference type="InterPro" id="IPR050219">
    <property type="entry name" value="DnaG_primase"/>
</dbReference>
<accession>A0A380W508</accession>
<comment type="function">
    <text evidence="12 13">RNA polymerase that catalyzes the synthesis of short RNA molecules used as primers for DNA polymerase during DNA replication.</text>
</comment>
<dbReference type="GO" id="GO:0003899">
    <property type="term" value="F:DNA-directed RNA polymerase activity"/>
    <property type="evidence" value="ECO:0007669"/>
    <property type="project" value="UniProtKB-UniRule"/>
</dbReference>
<dbReference type="Gene3D" id="3.40.1360.10">
    <property type="match status" value="1"/>
</dbReference>
<dbReference type="InterPro" id="IPR030846">
    <property type="entry name" value="DnaG_bac"/>
</dbReference>
<comment type="catalytic activity">
    <reaction evidence="12">
        <text>ssDNA + n NTP = ssDNA/pppN(pN)n-1 hybrid + (n-1) diphosphate.</text>
        <dbReference type="EC" id="2.7.7.101"/>
    </reaction>
</comment>
<dbReference type="InterPro" id="IPR036977">
    <property type="entry name" value="DNA_primase_Znf_CHC2"/>
</dbReference>
<comment type="subunit">
    <text evidence="12">Monomer. Interacts with DnaB.</text>
</comment>
<feature type="compositionally biased region" description="Gly residues" evidence="14">
    <location>
        <begin position="427"/>
        <end position="436"/>
    </location>
</feature>
<dbReference type="GO" id="GO:1990077">
    <property type="term" value="C:primosome complex"/>
    <property type="evidence" value="ECO:0007669"/>
    <property type="project" value="UniProtKB-KW"/>
</dbReference>
<dbReference type="RefSeq" id="WP_002718769.1">
    <property type="nucleotide sequence ID" value="NZ_UFSI01000001.1"/>
</dbReference>
<evidence type="ECO:0000256" key="2">
    <source>
        <dbReference type="ARBA" id="ARBA00022515"/>
    </source>
</evidence>
<dbReference type="GO" id="GO:0008270">
    <property type="term" value="F:zinc ion binding"/>
    <property type="evidence" value="ECO:0007669"/>
    <property type="project" value="UniProtKB-KW"/>
</dbReference>
<evidence type="ECO:0000256" key="11">
    <source>
        <dbReference type="ARBA" id="ARBA00023163"/>
    </source>
</evidence>
<dbReference type="FunFam" id="3.40.1360.10:FF:000002">
    <property type="entry name" value="DNA primase"/>
    <property type="match status" value="1"/>
</dbReference>
<dbReference type="PIRSF" id="PIRSF002811">
    <property type="entry name" value="DnaG"/>
    <property type="match status" value="1"/>
</dbReference>
<dbReference type="InterPro" id="IPR034151">
    <property type="entry name" value="TOPRIM_DnaG_bac"/>
</dbReference>
<dbReference type="HAMAP" id="MF_00974">
    <property type="entry name" value="DNA_primase_DnaG"/>
    <property type="match status" value="1"/>
</dbReference>
<evidence type="ECO:0000256" key="7">
    <source>
        <dbReference type="ARBA" id="ARBA00022771"/>
    </source>
</evidence>
<evidence type="ECO:0000313" key="16">
    <source>
        <dbReference type="EMBL" id="SUU83990.1"/>
    </source>
</evidence>
<dbReference type="InterPro" id="IPR013264">
    <property type="entry name" value="DNAG_N"/>
</dbReference>
<keyword evidence="6 13" id="KW-0479">Metal-binding</keyword>
<dbReference type="EC" id="2.7.7.101" evidence="12"/>
<name>A0A380W508_AFIFE</name>
<dbReference type="Pfam" id="PF08275">
    <property type="entry name" value="DNAG_N"/>
    <property type="match status" value="1"/>
</dbReference>
<dbReference type="InterPro" id="IPR019475">
    <property type="entry name" value="DNA_primase_DnaB-bd"/>
</dbReference>
<dbReference type="FunFam" id="3.90.580.10:FF:000001">
    <property type="entry name" value="DNA primase"/>
    <property type="match status" value="1"/>
</dbReference>
<dbReference type="InterPro" id="IPR006171">
    <property type="entry name" value="TOPRIM_dom"/>
</dbReference>
<dbReference type="PANTHER" id="PTHR30313">
    <property type="entry name" value="DNA PRIMASE"/>
    <property type="match status" value="1"/>
</dbReference>
<dbReference type="Pfam" id="PF13662">
    <property type="entry name" value="Toprim_4"/>
    <property type="match status" value="1"/>
</dbReference>
<dbReference type="PANTHER" id="PTHR30313:SF2">
    <property type="entry name" value="DNA PRIMASE"/>
    <property type="match status" value="1"/>
</dbReference>
<evidence type="ECO:0000256" key="12">
    <source>
        <dbReference type="HAMAP-Rule" id="MF_00974"/>
    </source>
</evidence>
<comment type="cofactor">
    <cofactor evidence="13">
        <name>Zn(2+)</name>
        <dbReference type="ChEBI" id="CHEBI:29105"/>
    </cofactor>
    <text evidence="13">Binds 1 zinc ion per monomer.</text>
</comment>
<sequence>MRFTPQFLDDLRARLPVSEVVGKRVKLKRAGKEWKGLSPFHQEKTPSFTVNDQKGFYHDFSSGKHGNIFDFVMETEGVGFVEAVERLASMAGMALPAVTPDAARHEQRRRTLYDVMDLAAKFFAETLASRTGAKARGYLADRSISPATQLQFRMGYAPGERFALKEHLGSQGVSAEDMIEAGLLIAGDDIPVPYDRFRDRVMFPITDARNRIIAFGGRALEKDVPAKYLNSPETPLFHKGDNLYNQAMARQAAHDGSQVVVAEGYVDVIALVGTGFAAAVAPLGTALTENQLTLLWKMADEPLLCFDGDGAGQRAAFRAADLALPHLKPGKSLRFAMMPEGQDPDDLARNGGRAAIDEVFAGARPLADMIWTRATEGGQFATPERRAALEAQLQNLTNGIQDETVRRYYRQDFAERLRRMFAPEGSAPGGYGGARGGFRSESPRRFPGRGGFGAGSAGRPGSRANLSTAALGRGPYQAASPQLANSPLMRGQRGALSRREALILQSLVNHPWLLHDHLEEIAGLELAHPDAVKLRAGIIAAFANYGTTDDSEAERDRIAAWLEKNNYSEQIQRVEKALTTKDVWGTQAGAAREDVLSTWQQLVALHRQSHALLRELKDAEQALGHDNTEANIAWLRDVKARLAAADGTEALIEGFGESSGRFRA</sequence>
<evidence type="ECO:0000313" key="17">
    <source>
        <dbReference type="Proteomes" id="UP000254343"/>
    </source>
</evidence>
<dbReference type="GO" id="GO:0005737">
    <property type="term" value="C:cytoplasm"/>
    <property type="evidence" value="ECO:0007669"/>
    <property type="project" value="TreeGrafter"/>
</dbReference>
<gene>
    <name evidence="12 16" type="primary">dnaG</name>
    <name evidence="16" type="ORF">NCTC12722_01171</name>
</gene>
<dbReference type="SMART" id="SM00493">
    <property type="entry name" value="TOPRIM"/>
    <property type="match status" value="1"/>
</dbReference>
<evidence type="ECO:0000256" key="5">
    <source>
        <dbReference type="ARBA" id="ARBA00022705"/>
    </source>
</evidence>
<evidence type="ECO:0000256" key="3">
    <source>
        <dbReference type="ARBA" id="ARBA00022679"/>
    </source>
</evidence>
<dbReference type="Pfam" id="PF10410">
    <property type="entry name" value="DnaB_bind"/>
    <property type="match status" value="1"/>
</dbReference>
<evidence type="ECO:0000256" key="13">
    <source>
        <dbReference type="PIRNR" id="PIRNR002811"/>
    </source>
</evidence>
<dbReference type="SMART" id="SM00400">
    <property type="entry name" value="ZnF_CHCC"/>
    <property type="match status" value="1"/>
</dbReference>
<feature type="domain" description="Toprim" evidence="15">
    <location>
        <begin position="257"/>
        <end position="339"/>
    </location>
</feature>
<dbReference type="FunFam" id="3.90.980.10:FF:000001">
    <property type="entry name" value="DNA primase"/>
    <property type="match status" value="1"/>
</dbReference>
<dbReference type="InterPro" id="IPR037068">
    <property type="entry name" value="DNA_primase_core_N_sf"/>
</dbReference>